<evidence type="ECO:0000313" key="2">
    <source>
        <dbReference type="Proteomes" id="UP000002411"/>
    </source>
</evidence>
<dbReference type="SUPFAM" id="SSF56784">
    <property type="entry name" value="HAD-like"/>
    <property type="match status" value="1"/>
</dbReference>
<dbReference type="Proteomes" id="UP000002411">
    <property type="component" value="Chromosome"/>
</dbReference>
<dbReference type="EMBL" id="CP000673">
    <property type="protein sequence ID" value="EDK34307.1"/>
    <property type="molecule type" value="Genomic_DNA"/>
</dbReference>
<dbReference type="InterPro" id="IPR036412">
    <property type="entry name" value="HAD-like_sf"/>
</dbReference>
<keyword evidence="2" id="KW-1185">Reference proteome</keyword>
<dbReference type="KEGG" id="ckl:CKL_2295"/>
<protein>
    <submittedName>
        <fullName evidence="1">Predicted ATPase</fullName>
    </submittedName>
</protein>
<dbReference type="HOGENOM" id="CLU_3116358_0_0_9"/>
<dbReference type="InterPro" id="IPR023214">
    <property type="entry name" value="HAD_sf"/>
</dbReference>
<gene>
    <name evidence="1" type="ordered locus">CKL_2295</name>
</gene>
<dbReference type="STRING" id="431943.CKL_2295"/>
<accession>A5MZL1</accession>
<dbReference type="eggNOG" id="COG0474">
    <property type="taxonomic scope" value="Bacteria"/>
</dbReference>
<sequence length="50" mass="5301">MGITGTEVSKDAASMVLTDDNFATIVKSVSNGRNINTPILTKTFGKEILT</sequence>
<dbReference type="AlphaFoldDB" id="A5MZL1"/>
<organism evidence="1 2">
    <name type="scientific">Clostridium kluyveri (strain ATCC 8527 / DSM 555 / NBRC 12016 / NCIMB 10680 / K1)</name>
    <dbReference type="NCBI Taxonomy" id="431943"/>
    <lineage>
        <taxon>Bacteria</taxon>
        <taxon>Bacillati</taxon>
        <taxon>Bacillota</taxon>
        <taxon>Clostridia</taxon>
        <taxon>Eubacteriales</taxon>
        <taxon>Clostridiaceae</taxon>
        <taxon>Clostridium</taxon>
    </lineage>
</organism>
<dbReference type="Gene3D" id="1.20.1110.10">
    <property type="entry name" value="Calcium-transporting ATPase, transmembrane domain"/>
    <property type="match status" value="1"/>
</dbReference>
<name>A5MZL1_CLOK5</name>
<proteinExistence type="predicted"/>
<dbReference type="Gene3D" id="3.40.50.1000">
    <property type="entry name" value="HAD superfamily/HAD-like"/>
    <property type="match status" value="1"/>
</dbReference>
<evidence type="ECO:0000313" key="1">
    <source>
        <dbReference type="EMBL" id="EDK34307.1"/>
    </source>
</evidence>
<reference evidence="1 2" key="1">
    <citation type="journal article" date="2008" name="Proc. Natl. Acad. Sci. U.S.A.">
        <title>The genome of Clostridium kluyveri, a strict anaerobe with unique metabolic features.</title>
        <authorList>
            <person name="Seedorf H."/>
            <person name="Fricke W.F."/>
            <person name="Veith B."/>
            <person name="Brueggemann H."/>
            <person name="Liesegang H."/>
            <person name="Strittmatter A."/>
            <person name="Miethke M."/>
            <person name="Buckel W."/>
            <person name="Hinderberger J."/>
            <person name="Li F."/>
            <person name="Hagemeier C."/>
            <person name="Thauer R.K."/>
            <person name="Gottschalk G."/>
        </authorList>
    </citation>
    <scope>NUCLEOTIDE SEQUENCE [LARGE SCALE GENOMIC DNA]</scope>
    <source>
        <strain evidence="2">ATCC 8527 / DSM 555 / NCIMB 10680</strain>
    </source>
</reference>